<accession>A0A0K6S9Y3</accession>
<name>A0A0K6S9Y3_9ALVE</name>
<gene>
    <name evidence="1" type="ORF">Cvel_31199.t2</name>
</gene>
<feature type="non-terminal residue" evidence="1">
    <location>
        <position position="1"/>
    </location>
</feature>
<reference evidence="1" key="1">
    <citation type="submission" date="2014-11" db="EMBL/GenBank/DDBJ databases">
        <title>Molecular phylogeny of cliff fern family Woodsiaceae with morphological implications.</title>
        <authorList>
            <person name="Shao Y.-Z."/>
            <person name="Wei R."/>
            <person name="Zhang X.-C."/>
        </authorList>
    </citation>
    <scope>NUCLEOTIDE SEQUENCE</scope>
</reference>
<protein>
    <submittedName>
        <fullName evidence="1">Uncharacterized protein</fullName>
    </submittedName>
</protein>
<sequence length="453" mass="50892">DATPLSGDEQNALEAVLLRIGWAAVRDEVRKGLKGRFARNDEKEAFAQFREQRQVEPECFSKEWLLDERMQRQSCVLLIDELNQLMNNESLTHRQECVEFLKDEFLRPANRLLIFSTHVVSTAADFISLLPGVEDSQRGYELKRLPVLNDLREAQGLVPAWTASSFSWCARSAALSYEISRNAIRPKQKVKDCSDLQDKDLRDALSGVVRSVLLGEWRVVLPRWRVLLDILKDGTAVWPPCYLEAVLEVLAGAFHERDFGPSCRSIVSELTKLEQAKLKSGDAWEGVVTAAIAMRLLLLEWGEWHPAGELLPADLFGSRFGGVVEEATAMNAAELWETLDEKKRLQPKGGATEDMAFLVVPRHAQFKQYDLFVVIVPVQGKKVVWGFQCKEGRRNPDGATAPPADVDEGVWLRGEATAAALKPQGWRVPRDAAMDVLLGESLKEAAPLRWLRL</sequence>
<proteinExistence type="predicted"/>
<organism evidence="1">
    <name type="scientific">Chromera velia CCMP2878</name>
    <dbReference type="NCBI Taxonomy" id="1169474"/>
    <lineage>
        <taxon>Eukaryota</taxon>
        <taxon>Sar</taxon>
        <taxon>Alveolata</taxon>
        <taxon>Colpodellida</taxon>
        <taxon>Chromeraceae</taxon>
        <taxon>Chromera</taxon>
    </lineage>
</organism>
<dbReference type="EMBL" id="CDMZ01003754">
    <property type="protein sequence ID" value="CUC10372.1"/>
    <property type="molecule type" value="Genomic_DNA"/>
</dbReference>
<dbReference type="AlphaFoldDB" id="A0A0K6S9Y3"/>
<dbReference type="VEuPathDB" id="CryptoDB:Cvel_31199"/>
<evidence type="ECO:0000313" key="1">
    <source>
        <dbReference type="EMBL" id="CUC10372.1"/>
    </source>
</evidence>